<evidence type="ECO:0000256" key="7">
    <source>
        <dbReference type="SAM" id="Phobius"/>
    </source>
</evidence>
<dbReference type="GO" id="GO:0016301">
    <property type="term" value="F:kinase activity"/>
    <property type="evidence" value="ECO:0007669"/>
    <property type="project" value="UniProtKB-KW"/>
</dbReference>
<dbReference type="InterPro" id="IPR011055">
    <property type="entry name" value="Dup_hybrid_motif"/>
</dbReference>
<keyword evidence="7" id="KW-0812">Transmembrane</keyword>
<reference evidence="9 10" key="1">
    <citation type="submission" date="2018-03" db="EMBL/GenBank/DDBJ databases">
        <title>Complete Genome Sequence of the Chinese traditional Highland Barley wine Isolate Lactobacillus reuteri WHH1689.</title>
        <authorList>
            <person name="Chen S."/>
            <person name="Chen L."/>
            <person name="Chen L."/>
            <person name="Li Y."/>
        </authorList>
    </citation>
    <scope>NUCLEOTIDE SEQUENCE [LARGE SCALE GENOMIC DNA]</scope>
    <source>
        <strain evidence="9 10">WHH1689</strain>
    </source>
</reference>
<dbReference type="PROSITE" id="PS51093">
    <property type="entry name" value="PTS_EIIA_TYPE_1"/>
    <property type="match status" value="1"/>
</dbReference>
<keyword evidence="2" id="KW-0813">Transport</keyword>
<evidence type="ECO:0000256" key="2">
    <source>
        <dbReference type="ARBA" id="ARBA00022448"/>
    </source>
</evidence>
<dbReference type="GO" id="GO:0009401">
    <property type="term" value="P:phosphoenolpyruvate-dependent sugar phosphotransferase system"/>
    <property type="evidence" value="ECO:0007669"/>
    <property type="project" value="UniProtKB-KW"/>
</dbReference>
<dbReference type="SUPFAM" id="SSF51261">
    <property type="entry name" value="Duplicated hybrid motif"/>
    <property type="match status" value="1"/>
</dbReference>
<dbReference type="InterPro" id="IPR050890">
    <property type="entry name" value="PTS_EIIA_component"/>
</dbReference>
<dbReference type="Pfam" id="PF00358">
    <property type="entry name" value="PTS_EIIA_1"/>
    <property type="match status" value="1"/>
</dbReference>
<feature type="transmembrane region" description="Helical" evidence="7">
    <location>
        <begin position="21"/>
        <end position="39"/>
    </location>
</feature>
<dbReference type="GO" id="GO:0005737">
    <property type="term" value="C:cytoplasm"/>
    <property type="evidence" value="ECO:0007669"/>
    <property type="project" value="UniProtKB-SubCell"/>
</dbReference>
<dbReference type="InterPro" id="IPR001127">
    <property type="entry name" value="PTS_EIIA_1_perm"/>
</dbReference>
<evidence type="ECO:0000256" key="3">
    <source>
        <dbReference type="ARBA" id="ARBA00022597"/>
    </source>
</evidence>
<evidence type="ECO:0000256" key="5">
    <source>
        <dbReference type="ARBA" id="ARBA00022683"/>
    </source>
</evidence>
<protein>
    <submittedName>
        <fullName evidence="9">PTS sugar transporter subunit IIA</fullName>
    </submittedName>
</protein>
<evidence type="ECO:0000256" key="4">
    <source>
        <dbReference type="ARBA" id="ARBA00022679"/>
    </source>
</evidence>
<dbReference type="Proteomes" id="UP000244369">
    <property type="component" value="Chromosome"/>
</dbReference>
<keyword evidence="5" id="KW-0598">Phosphotransferase system</keyword>
<keyword evidence="3 9" id="KW-0762">Sugar transport</keyword>
<evidence type="ECO:0000256" key="1">
    <source>
        <dbReference type="ARBA" id="ARBA00004496"/>
    </source>
</evidence>
<evidence type="ECO:0000313" key="10">
    <source>
        <dbReference type="Proteomes" id="UP000244369"/>
    </source>
</evidence>
<dbReference type="EMBL" id="CP027805">
    <property type="protein sequence ID" value="AWD62567.1"/>
    <property type="molecule type" value="Genomic_DNA"/>
</dbReference>
<name>A0A2S1ERM1_LIMRT</name>
<evidence type="ECO:0000256" key="6">
    <source>
        <dbReference type="ARBA" id="ARBA00022777"/>
    </source>
</evidence>
<comment type="subcellular location">
    <subcellularLocation>
        <location evidence="1">Cytoplasm</location>
    </subcellularLocation>
</comment>
<proteinExistence type="predicted"/>
<dbReference type="PANTHER" id="PTHR45008:SF1">
    <property type="entry name" value="PTS SYSTEM GLUCOSE-SPECIFIC EIIA COMPONENT"/>
    <property type="match status" value="1"/>
</dbReference>
<keyword evidence="6" id="KW-0418">Kinase</keyword>
<sequence>MTGSATAADMTGHDIRTFDSMAFYIPLVLAVLSIFVFLFKVKLSEEAHAEVVEELKDKLAQGELTSEASPSSTSLKEETIYAPTDGELVAMKAVVDRDGQPFPGKGFAIKPTSDKLYAPFDGKINFTFGTRHAFGITSDKGLEIIVHIGVGTVNMCGEGFNAHYNDGQIVKKGQLLFDFDRELIKQSGYEDWVITFFAQPHNIEAANGFTPGKTVKHGDKVVTVEFK</sequence>
<evidence type="ECO:0000259" key="8">
    <source>
        <dbReference type="PROSITE" id="PS51093"/>
    </source>
</evidence>
<dbReference type="AlphaFoldDB" id="A0A2S1ERM1"/>
<keyword evidence="7" id="KW-1133">Transmembrane helix</keyword>
<gene>
    <name evidence="9" type="primary">lacS</name>
    <name evidence="9" type="ORF">LWHH1689_1262</name>
</gene>
<accession>A0A2S1ERM1</accession>
<organism evidence="9 10">
    <name type="scientific">Limosilactobacillus reuteri</name>
    <name type="common">Lactobacillus reuteri</name>
    <dbReference type="NCBI Taxonomy" id="1598"/>
    <lineage>
        <taxon>Bacteria</taxon>
        <taxon>Bacillati</taxon>
        <taxon>Bacillota</taxon>
        <taxon>Bacilli</taxon>
        <taxon>Lactobacillales</taxon>
        <taxon>Lactobacillaceae</taxon>
        <taxon>Limosilactobacillus</taxon>
    </lineage>
</organism>
<dbReference type="PROSITE" id="PS00371">
    <property type="entry name" value="PTS_EIIA_TYPE_1_HIS"/>
    <property type="match status" value="1"/>
</dbReference>
<feature type="domain" description="PTS EIIA type-1" evidence="8">
    <location>
        <begin position="92"/>
        <end position="199"/>
    </location>
</feature>
<dbReference type="NCBIfam" id="TIGR00830">
    <property type="entry name" value="PTBA"/>
    <property type="match status" value="1"/>
</dbReference>
<dbReference type="PANTHER" id="PTHR45008">
    <property type="entry name" value="PTS SYSTEM GLUCOSE-SPECIFIC EIIA COMPONENT"/>
    <property type="match status" value="1"/>
</dbReference>
<keyword evidence="4" id="KW-0808">Transferase</keyword>
<evidence type="ECO:0000313" key="9">
    <source>
        <dbReference type="EMBL" id="AWD62567.1"/>
    </source>
</evidence>
<dbReference type="Gene3D" id="2.70.70.10">
    <property type="entry name" value="Glucose Permease (Domain IIA)"/>
    <property type="match status" value="1"/>
</dbReference>
<keyword evidence="7" id="KW-0472">Membrane</keyword>